<proteinExistence type="inferred from homology"/>
<sequence>MLANDRPDRLPEWFRVTLPSGDDMERYKSTTASVKGNQLHTVCEEAHCPNIHDCWSRGTATFMIAGKACTRGCRFCAVDTIRNPPPPDQDEPENLADAIESMGLTYAVITVVNRDDMQDGGASHYRQCLDAVHQRLPGVGLELLCSDLSGNLKALESLLDNAPLQVFAHNVETVRRLTPRVRDPRATFEQSIQILKKAKELRPDIMTKSSIMLGLGETEDDIIETFRELRNAKVDLLTLGQYLAPGPGYLPVVSFPKPESFDNLANIAKEMGFRAIASGPMVRSSYRAESLVAAANGQIFDSELKVVA</sequence>
<dbReference type="UniPathway" id="UPA00538">
    <property type="reaction ID" value="UER00593"/>
</dbReference>
<keyword evidence="8" id="KW-0963">Cytoplasm</keyword>
<evidence type="ECO:0000256" key="5">
    <source>
        <dbReference type="ARBA" id="ARBA00023004"/>
    </source>
</evidence>
<comment type="pathway">
    <text evidence="8">Protein modification; protein lipoylation via endogenous pathway; protein N(6)-(lipoyl)lysine from octanoyl-[acyl-carrier-protein]: step 2/2.</text>
</comment>
<dbReference type="PANTHER" id="PTHR10949">
    <property type="entry name" value="LIPOYL SYNTHASE"/>
    <property type="match status" value="1"/>
</dbReference>
<evidence type="ECO:0000256" key="1">
    <source>
        <dbReference type="ARBA" id="ARBA00022485"/>
    </source>
</evidence>
<evidence type="ECO:0000256" key="3">
    <source>
        <dbReference type="ARBA" id="ARBA00022691"/>
    </source>
</evidence>
<feature type="binding site" evidence="8">
    <location>
        <position position="76"/>
    </location>
    <ligand>
        <name>[4Fe-4S] cluster</name>
        <dbReference type="ChEBI" id="CHEBI:49883"/>
        <label>2</label>
        <note>4Fe-4S-S-AdoMet</note>
    </ligand>
</feature>
<dbReference type="InterPro" id="IPR013785">
    <property type="entry name" value="Aldolase_TIM"/>
</dbReference>
<keyword evidence="1 8" id="KW-0004">4Fe-4S</keyword>
<keyword evidence="3 8" id="KW-0949">S-adenosyl-L-methionine</keyword>
<dbReference type="GO" id="GO:0009249">
    <property type="term" value="P:protein lipoylation"/>
    <property type="evidence" value="ECO:0007669"/>
    <property type="project" value="UniProtKB-UniRule"/>
</dbReference>
<evidence type="ECO:0000256" key="4">
    <source>
        <dbReference type="ARBA" id="ARBA00022723"/>
    </source>
</evidence>
<dbReference type="NCBIfam" id="TIGR00510">
    <property type="entry name" value="lipA"/>
    <property type="match status" value="1"/>
</dbReference>
<protein>
    <recommendedName>
        <fullName evidence="8">Lipoyl synthase</fullName>
        <ecNumber evidence="8">2.8.1.8</ecNumber>
    </recommendedName>
    <alternativeName>
        <fullName evidence="8">Lip-syn</fullName>
        <shortName evidence="8">LS</shortName>
    </alternativeName>
    <alternativeName>
        <fullName evidence="8">Lipoate synthase</fullName>
    </alternativeName>
    <alternativeName>
        <fullName evidence="8">Lipoic acid synthase</fullName>
    </alternativeName>
    <alternativeName>
        <fullName evidence="8">Sulfur insertion protein LipA</fullName>
    </alternativeName>
</protein>
<keyword evidence="2 8" id="KW-0808">Transferase</keyword>
<dbReference type="PIRSF" id="PIRSF005963">
    <property type="entry name" value="Lipoyl_synth"/>
    <property type="match status" value="1"/>
</dbReference>
<evidence type="ECO:0000256" key="7">
    <source>
        <dbReference type="ARBA" id="ARBA00047326"/>
    </source>
</evidence>
<dbReference type="InterPro" id="IPR007197">
    <property type="entry name" value="rSAM"/>
</dbReference>
<feature type="binding site" evidence="8">
    <location>
        <position position="54"/>
    </location>
    <ligand>
        <name>[4Fe-4S] cluster</name>
        <dbReference type="ChEBI" id="CHEBI:49883"/>
        <label>1</label>
    </ligand>
</feature>
<comment type="cofactor">
    <cofactor evidence="8">
        <name>[4Fe-4S] cluster</name>
        <dbReference type="ChEBI" id="CHEBI:49883"/>
    </cofactor>
    <text evidence="8">Binds 2 [4Fe-4S] clusters per subunit. One cluster is coordinated with 3 cysteines and an exchangeable S-adenosyl-L-methionine.</text>
</comment>
<dbReference type="InterPro" id="IPR058240">
    <property type="entry name" value="rSAM_sf"/>
</dbReference>
<comment type="catalytic activity">
    <reaction evidence="7 8">
        <text>[[Fe-S] cluster scaffold protein carrying a second [4Fe-4S](2+) cluster] + N(6)-octanoyl-L-lysyl-[protein] + 2 oxidized [2Fe-2S]-[ferredoxin] + 2 S-adenosyl-L-methionine + 4 H(+) = [[Fe-S] cluster scaffold protein] + N(6)-[(R)-dihydrolipoyl]-L-lysyl-[protein] + 4 Fe(3+) + 2 hydrogen sulfide + 2 5'-deoxyadenosine + 2 L-methionine + 2 reduced [2Fe-2S]-[ferredoxin]</text>
        <dbReference type="Rhea" id="RHEA:16585"/>
        <dbReference type="Rhea" id="RHEA-COMP:9928"/>
        <dbReference type="Rhea" id="RHEA-COMP:10000"/>
        <dbReference type="Rhea" id="RHEA-COMP:10001"/>
        <dbReference type="Rhea" id="RHEA-COMP:10475"/>
        <dbReference type="Rhea" id="RHEA-COMP:14568"/>
        <dbReference type="Rhea" id="RHEA-COMP:14569"/>
        <dbReference type="ChEBI" id="CHEBI:15378"/>
        <dbReference type="ChEBI" id="CHEBI:17319"/>
        <dbReference type="ChEBI" id="CHEBI:29034"/>
        <dbReference type="ChEBI" id="CHEBI:29919"/>
        <dbReference type="ChEBI" id="CHEBI:33722"/>
        <dbReference type="ChEBI" id="CHEBI:33737"/>
        <dbReference type="ChEBI" id="CHEBI:33738"/>
        <dbReference type="ChEBI" id="CHEBI:57844"/>
        <dbReference type="ChEBI" id="CHEBI:59789"/>
        <dbReference type="ChEBI" id="CHEBI:78809"/>
        <dbReference type="ChEBI" id="CHEBI:83100"/>
        <dbReference type="EC" id="2.8.1.8"/>
    </reaction>
</comment>
<keyword evidence="4 8" id="KW-0479">Metal-binding</keyword>
<dbReference type="SFLD" id="SFLDG01058">
    <property type="entry name" value="lipoyl_synthase_like"/>
    <property type="match status" value="1"/>
</dbReference>
<dbReference type="SMART" id="SM00729">
    <property type="entry name" value="Elp3"/>
    <property type="match status" value="1"/>
</dbReference>
<feature type="binding site" evidence="8">
    <location>
        <position position="48"/>
    </location>
    <ligand>
        <name>[4Fe-4S] cluster</name>
        <dbReference type="ChEBI" id="CHEBI:49883"/>
        <label>1</label>
    </ligand>
</feature>
<dbReference type="InterPro" id="IPR031691">
    <property type="entry name" value="LIAS_N"/>
</dbReference>
<feature type="binding site" evidence="8">
    <location>
        <position position="73"/>
    </location>
    <ligand>
        <name>[4Fe-4S] cluster</name>
        <dbReference type="ChEBI" id="CHEBI:49883"/>
        <label>2</label>
        <note>4Fe-4S-S-AdoMet</note>
    </ligand>
</feature>
<keyword evidence="6 8" id="KW-0411">Iron-sulfur</keyword>
<comment type="subcellular location">
    <subcellularLocation>
        <location evidence="8">Cytoplasm</location>
    </subcellularLocation>
</comment>
<dbReference type="Gene3D" id="3.20.20.70">
    <property type="entry name" value="Aldolase class I"/>
    <property type="match status" value="1"/>
</dbReference>
<dbReference type="EMBL" id="KF901008">
    <property type="protein sequence ID" value="AIF14692.1"/>
    <property type="molecule type" value="Genomic_DNA"/>
</dbReference>
<comment type="function">
    <text evidence="8">Catalyzes the radical-mediated insertion of two sulfur atoms into the C-6 and C-8 positions of the octanoyl moiety bound to the lipoyl domains of lipoate-dependent enzymes, thereby converting the octanoylated domains into lipoylated derivatives.</text>
</comment>
<keyword evidence="5 8" id="KW-0408">Iron</keyword>
<feature type="domain" description="Radical SAM core" evidence="9">
    <location>
        <begin position="55"/>
        <end position="274"/>
    </location>
</feature>
<gene>
    <name evidence="8 10" type="primary">lipA</name>
</gene>
<dbReference type="InterPro" id="IPR006638">
    <property type="entry name" value="Elp3/MiaA/NifB-like_rSAM"/>
</dbReference>
<dbReference type="PANTHER" id="PTHR10949:SF0">
    <property type="entry name" value="LIPOYL SYNTHASE, MITOCHONDRIAL"/>
    <property type="match status" value="1"/>
</dbReference>
<accession>A0A075HJV3</accession>
<evidence type="ECO:0000256" key="2">
    <source>
        <dbReference type="ARBA" id="ARBA00022679"/>
    </source>
</evidence>
<evidence type="ECO:0000313" key="10">
    <source>
        <dbReference type="EMBL" id="AIF14692.1"/>
    </source>
</evidence>
<dbReference type="GO" id="GO:0005737">
    <property type="term" value="C:cytoplasm"/>
    <property type="evidence" value="ECO:0007669"/>
    <property type="project" value="UniProtKB-SubCell"/>
</dbReference>
<feature type="binding site" evidence="8">
    <location>
        <position position="69"/>
    </location>
    <ligand>
        <name>[4Fe-4S] cluster</name>
        <dbReference type="ChEBI" id="CHEBI:49883"/>
        <label>2</label>
        <note>4Fe-4S-S-AdoMet</note>
    </ligand>
</feature>
<dbReference type="Pfam" id="PF16881">
    <property type="entry name" value="LIAS_N"/>
    <property type="match status" value="1"/>
</dbReference>
<dbReference type="SFLD" id="SFLDF00271">
    <property type="entry name" value="lipoyl_synthase"/>
    <property type="match status" value="1"/>
</dbReference>
<dbReference type="InterPro" id="IPR003698">
    <property type="entry name" value="Lipoyl_synth"/>
</dbReference>
<dbReference type="GO" id="GO:0051539">
    <property type="term" value="F:4 iron, 4 sulfur cluster binding"/>
    <property type="evidence" value="ECO:0007669"/>
    <property type="project" value="UniProtKB-UniRule"/>
</dbReference>
<dbReference type="GO" id="GO:0016992">
    <property type="term" value="F:lipoate synthase activity"/>
    <property type="evidence" value="ECO:0007669"/>
    <property type="project" value="UniProtKB-UniRule"/>
</dbReference>
<feature type="binding site" evidence="8">
    <location>
        <position position="285"/>
    </location>
    <ligand>
        <name>[4Fe-4S] cluster</name>
        <dbReference type="ChEBI" id="CHEBI:49883"/>
        <label>1</label>
    </ligand>
</feature>
<dbReference type="SFLD" id="SFLDS00029">
    <property type="entry name" value="Radical_SAM"/>
    <property type="match status" value="1"/>
</dbReference>
<comment type="similarity">
    <text evidence="8">Belongs to the radical SAM superfamily. Lipoyl synthase family.</text>
</comment>
<dbReference type="AlphaFoldDB" id="A0A075HJV3"/>
<feature type="binding site" evidence="8">
    <location>
        <position position="43"/>
    </location>
    <ligand>
        <name>[4Fe-4S] cluster</name>
        <dbReference type="ChEBI" id="CHEBI:49883"/>
        <label>1</label>
    </ligand>
</feature>
<dbReference type="NCBIfam" id="NF004019">
    <property type="entry name" value="PRK05481.1"/>
    <property type="match status" value="1"/>
</dbReference>
<dbReference type="NCBIfam" id="NF009544">
    <property type="entry name" value="PRK12928.1"/>
    <property type="match status" value="1"/>
</dbReference>
<reference evidence="10" key="1">
    <citation type="journal article" date="2014" name="Genome Biol. Evol.">
        <title>Pangenome evidence for extensive interdomain horizontal transfer affecting lineage core and shell genes in uncultured planktonic thaumarchaeota and euryarchaeota.</title>
        <authorList>
            <person name="Deschamps P."/>
            <person name="Zivanovic Y."/>
            <person name="Moreira D."/>
            <person name="Rodriguez-Valera F."/>
            <person name="Lopez-Garcia P."/>
        </authorList>
    </citation>
    <scope>NUCLEOTIDE SEQUENCE</scope>
</reference>
<dbReference type="CDD" id="cd01335">
    <property type="entry name" value="Radical_SAM"/>
    <property type="match status" value="1"/>
</dbReference>
<evidence type="ECO:0000256" key="6">
    <source>
        <dbReference type="ARBA" id="ARBA00023014"/>
    </source>
</evidence>
<dbReference type="PROSITE" id="PS51918">
    <property type="entry name" value="RADICAL_SAM"/>
    <property type="match status" value="1"/>
</dbReference>
<dbReference type="HAMAP" id="MF_00206">
    <property type="entry name" value="Lipoyl_synth"/>
    <property type="match status" value="1"/>
</dbReference>
<dbReference type="SUPFAM" id="SSF102114">
    <property type="entry name" value="Radical SAM enzymes"/>
    <property type="match status" value="1"/>
</dbReference>
<evidence type="ECO:0000259" key="9">
    <source>
        <dbReference type="PROSITE" id="PS51918"/>
    </source>
</evidence>
<dbReference type="Pfam" id="PF04055">
    <property type="entry name" value="Radical_SAM"/>
    <property type="match status" value="1"/>
</dbReference>
<dbReference type="EC" id="2.8.1.8" evidence="8"/>
<organism evidence="10">
    <name type="scientific">uncultured marine group II/III euryarchaeote KM3_67_G08</name>
    <dbReference type="NCBI Taxonomy" id="1456485"/>
    <lineage>
        <taxon>Archaea</taxon>
        <taxon>Methanobacteriati</taxon>
        <taxon>Methanobacteriota</taxon>
        <taxon>environmental samples</taxon>
    </lineage>
</organism>
<dbReference type="GO" id="GO:0046872">
    <property type="term" value="F:metal ion binding"/>
    <property type="evidence" value="ECO:0007669"/>
    <property type="project" value="UniProtKB-KW"/>
</dbReference>
<name>A0A075HJV3_9EURY</name>
<evidence type="ECO:0000256" key="8">
    <source>
        <dbReference type="HAMAP-Rule" id="MF_00206"/>
    </source>
</evidence>